<evidence type="ECO:0000256" key="9">
    <source>
        <dbReference type="SAM" id="MobiDB-lite"/>
    </source>
</evidence>
<feature type="domain" description="SDE2/SF3A3 SAP" evidence="10">
    <location>
        <begin position="98"/>
        <end position="122"/>
    </location>
</feature>
<evidence type="ECO:0000256" key="4">
    <source>
        <dbReference type="ARBA" id="ARBA00022490"/>
    </source>
</evidence>
<evidence type="ECO:0000256" key="2">
    <source>
        <dbReference type="ARBA" id="ARBA00004496"/>
    </source>
</evidence>
<dbReference type="GO" id="GO:0008380">
    <property type="term" value="P:RNA splicing"/>
    <property type="evidence" value="ECO:0007669"/>
    <property type="project" value="UniProtKB-KW"/>
</dbReference>
<dbReference type="InterPro" id="IPR025086">
    <property type="entry name" value="SDE2/SF3A3_SAP"/>
</dbReference>
<comment type="caution">
    <text evidence="12">The sequence shown here is derived from an EMBL/GenBank/DDBJ whole genome shotgun (WGS) entry which is preliminary data.</text>
</comment>
<dbReference type="Proteomes" id="UP001188597">
    <property type="component" value="Unassembled WGS sequence"/>
</dbReference>
<protein>
    <submittedName>
        <fullName evidence="12">Uncharacterized protein</fullName>
    </submittedName>
</protein>
<evidence type="ECO:0000259" key="10">
    <source>
        <dbReference type="Pfam" id="PF13297"/>
    </source>
</evidence>
<organism evidence="12 13">
    <name type="scientific">Escallonia herrerae</name>
    <dbReference type="NCBI Taxonomy" id="1293975"/>
    <lineage>
        <taxon>Eukaryota</taxon>
        <taxon>Viridiplantae</taxon>
        <taxon>Streptophyta</taxon>
        <taxon>Embryophyta</taxon>
        <taxon>Tracheophyta</taxon>
        <taxon>Spermatophyta</taxon>
        <taxon>Magnoliopsida</taxon>
        <taxon>eudicotyledons</taxon>
        <taxon>Gunneridae</taxon>
        <taxon>Pentapetalae</taxon>
        <taxon>asterids</taxon>
        <taxon>campanulids</taxon>
        <taxon>Escalloniales</taxon>
        <taxon>Escalloniaceae</taxon>
        <taxon>Escallonia</taxon>
    </lineage>
</organism>
<dbReference type="PANTHER" id="PTHR12786">
    <property type="entry name" value="SPLICING FACTOR SF3A-RELATED"/>
    <property type="match status" value="1"/>
</dbReference>
<proteinExistence type="inferred from homology"/>
<accession>A0AA88WH07</accession>
<keyword evidence="6" id="KW-0508">mRNA splicing</keyword>
<dbReference type="EMBL" id="JAVXUP010000495">
    <property type="protein sequence ID" value="KAK3026604.1"/>
    <property type="molecule type" value="Genomic_DNA"/>
</dbReference>
<keyword evidence="5" id="KW-0507">mRNA processing</keyword>
<dbReference type="InterPro" id="IPR051421">
    <property type="entry name" value="RNA_Proc_DNA_Dmg_Regulator"/>
</dbReference>
<feature type="region of interest" description="Disordered" evidence="9">
    <location>
        <begin position="29"/>
        <end position="50"/>
    </location>
</feature>
<evidence type="ECO:0000256" key="5">
    <source>
        <dbReference type="ARBA" id="ARBA00022664"/>
    </source>
</evidence>
<evidence type="ECO:0000256" key="8">
    <source>
        <dbReference type="ARBA" id="ARBA00023306"/>
    </source>
</evidence>
<dbReference type="AlphaFoldDB" id="A0AA88WH07"/>
<dbReference type="PANTHER" id="PTHR12786:SF1">
    <property type="entry name" value="SPLICING REGULATOR SDE2"/>
    <property type="match status" value="1"/>
</dbReference>
<evidence type="ECO:0000313" key="13">
    <source>
        <dbReference type="Proteomes" id="UP001188597"/>
    </source>
</evidence>
<dbReference type="GO" id="GO:0006397">
    <property type="term" value="P:mRNA processing"/>
    <property type="evidence" value="ECO:0007669"/>
    <property type="project" value="UniProtKB-KW"/>
</dbReference>
<dbReference type="InterPro" id="IPR053822">
    <property type="entry name" value="SDE2-like_dom"/>
</dbReference>
<gene>
    <name evidence="12" type="ORF">RJ639_041624</name>
</gene>
<dbReference type="Pfam" id="PF22782">
    <property type="entry name" value="SDE2"/>
    <property type="match status" value="1"/>
</dbReference>
<dbReference type="GO" id="GO:0005634">
    <property type="term" value="C:nucleus"/>
    <property type="evidence" value="ECO:0007669"/>
    <property type="project" value="UniProtKB-SubCell"/>
</dbReference>
<evidence type="ECO:0000256" key="3">
    <source>
        <dbReference type="ARBA" id="ARBA00008726"/>
    </source>
</evidence>
<reference evidence="12" key="1">
    <citation type="submission" date="2022-12" db="EMBL/GenBank/DDBJ databases">
        <title>Draft genome assemblies for two species of Escallonia (Escalloniales).</title>
        <authorList>
            <person name="Chanderbali A."/>
            <person name="Dervinis C."/>
            <person name="Anghel I."/>
            <person name="Soltis D."/>
            <person name="Soltis P."/>
            <person name="Zapata F."/>
        </authorList>
    </citation>
    <scope>NUCLEOTIDE SEQUENCE</scope>
    <source>
        <strain evidence="12">UCBG64.0493</strain>
        <tissue evidence="12">Leaf</tissue>
    </source>
</reference>
<dbReference type="Pfam" id="PF13297">
    <property type="entry name" value="SDE2_2C"/>
    <property type="match status" value="1"/>
</dbReference>
<comment type="similarity">
    <text evidence="3">Belongs to the SDE2 family.</text>
</comment>
<evidence type="ECO:0000259" key="11">
    <source>
        <dbReference type="Pfam" id="PF22782"/>
    </source>
</evidence>
<evidence type="ECO:0000313" key="12">
    <source>
        <dbReference type="EMBL" id="KAK3026604.1"/>
    </source>
</evidence>
<dbReference type="GO" id="GO:0005737">
    <property type="term" value="C:cytoplasm"/>
    <property type="evidence" value="ECO:0007669"/>
    <property type="project" value="UniProtKB-SubCell"/>
</dbReference>
<evidence type="ECO:0000256" key="1">
    <source>
        <dbReference type="ARBA" id="ARBA00004123"/>
    </source>
</evidence>
<comment type="subcellular location">
    <subcellularLocation>
        <location evidence="2">Cytoplasm</location>
    </subcellularLocation>
    <subcellularLocation>
        <location evidence="1">Nucleus</location>
    </subcellularLocation>
</comment>
<keyword evidence="7" id="KW-0539">Nucleus</keyword>
<keyword evidence="8" id="KW-0131">Cell cycle</keyword>
<evidence type="ECO:0000256" key="6">
    <source>
        <dbReference type="ARBA" id="ARBA00023187"/>
    </source>
</evidence>
<feature type="compositionally biased region" description="Pro residues" evidence="9">
    <location>
        <begin position="40"/>
        <end position="50"/>
    </location>
</feature>
<keyword evidence="13" id="KW-1185">Reference proteome</keyword>
<name>A0AA88WH07_9ASTE</name>
<evidence type="ECO:0000256" key="7">
    <source>
        <dbReference type="ARBA" id="ARBA00023242"/>
    </source>
</evidence>
<keyword evidence="4" id="KW-0963">Cytoplasm</keyword>
<sequence length="123" mass="13985">MDTHRFPQSPHPPTHYQLLLPNGRHLYDDASPLVKRAPPTYSPPPRPPPRWLRRVGSLLHGAATKAGQKKTNNFDACRDMSGRRARERCLEYFIVFLVLGMERLKSELQARGLKCGGTLQERG</sequence>
<feature type="domain" description="SDE2-like" evidence="11">
    <location>
        <begin position="56"/>
        <end position="87"/>
    </location>
</feature>